<gene>
    <name evidence="1" type="ORF">OSB04_023469</name>
</gene>
<dbReference type="Pfam" id="PF08284">
    <property type="entry name" value="RVP_2"/>
    <property type="match status" value="1"/>
</dbReference>
<dbReference type="EMBL" id="JARYMX010000006">
    <property type="protein sequence ID" value="KAJ9543762.1"/>
    <property type="molecule type" value="Genomic_DNA"/>
</dbReference>
<reference evidence="1" key="1">
    <citation type="submission" date="2023-03" db="EMBL/GenBank/DDBJ databases">
        <title>Chromosome-scale reference genome and RAD-based genetic map of yellow starthistle (Centaurea solstitialis) reveal putative structural variation and QTLs associated with invader traits.</title>
        <authorList>
            <person name="Reatini B."/>
            <person name="Cang F.A."/>
            <person name="Jiang Q."/>
            <person name="Mckibben M.T.W."/>
            <person name="Barker M.S."/>
            <person name="Rieseberg L.H."/>
            <person name="Dlugosch K.M."/>
        </authorList>
    </citation>
    <scope>NUCLEOTIDE SEQUENCE</scope>
    <source>
        <strain evidence="1">CAN-66</strain>
        <tissue evidence="1">Leaf</tissue>
    </source>
</reference>
<dbReference type="InterPro" id="IPR021109">
    <property type="entry name" value="Peptidase_aspartic_dom_sf"/>
</dbReference>
<keyword evidence="2" id="KW-1185">Reference proteome</keyword>
<proteinExistence type="predicted"/>
<comment type="caution">
    <text evidence="1">The sequence shown here is derived from an EMBL/GenBank/DDBJ whole genome shotgun (WGS) entry which is preliminary data.</text>
</comment>
<evidence type="ECO:0000313" key="1">
    <source>
        <dbReference type="EMBL" id="KAJ9543762.1"/>
    </source>
</evidence>
<name>A0AA38T2R9_9ASTR</name>
<dbReference type="Proteomes" id="UP001172457">
    <property type="component" value="Chromosome 6"/>
</dbReference>
<evidence type="ECO:0000313" key="2">
    <source>
        <dbReference type="Proteomes" id="UP001172457"/>
    </source>
</evidence>
<accession>A0AA38T2R9</accession>
<sequence length="136" mass="15511">MLYQVCVINCYALVLIDLGVHRSYVSTTPLHYLNGKINQLEMSFIVEIADESQRENVGIIKVCTIIVGGKEFPSRMMPMCLGRFDVVLRMDCLSENDAQIVCDKKMIKTPTTKFEYVRGDRKKGEIEIISMLKVTK</sequence>
<organism evidence="1 2">
    <name type="scientific">Centaurea solstitialis</name>
    <name type="common">yellow star-thistle</name>
    <dbReference type="NCBI Taxonomy" id="347529"/>
    <lineage>
        <taxon>Eukaryota</taxon>
        <taxon>Viridiplantae</taxon>
        <taxon>Streptophyta</taxon>
        <taxon>Embryophyta</taxon>
        <taxon>Tracheophyta</taxon>
        <taxon>Spermatophyta</taxon>
        <taxon>Magnoliopsida</taxon>
        <taxon>eudicotyledons</taxon>
        <taxon>Gunneridae</taxon>
        <taxon>Pentapetalae</taxon>
        <taxon>asterids</taxon>
        <taxon>campanulids</taxon>
        <taxon>Asterales</taxon>
        <taxon>Asteraceae</taxon>
        <taxon>Carduoideae</taxon>
        <taxon>Cardueae</taxon>
        <taxon>Centaureinae</taxon>
        <taxon>Centaurea</taxon>
    </lineage>
</organism>
<protein>
    <submittedName>
        <fullName evidence="1">Uncharacterized protein</fullName>
    </submittedName>
</protein>
<dbReference type="AlphaFoldDB" id="A0AA38T2R9"/>
<dbReference type="Gene3D" id="2.40.70.10">
    <property type="entry name" value="Acid Proteases"/>
    <property type="match status" value="1"/>
</dbReference>